<dbReference type="InterPro" id="IPR058647">
    <property type="entry name" value="BSH_CzcB-like"/>
</dbReference>
<keyword evidence="3" id="KW-0812">Transmembrane</keyword>
<dbReference type="Gene3D" id="2.40.30.170">
    <property type="match status" value="1"/>
</dbReference>
<keyword evidence="3" id="KW-0472">Membrane</keyword>
<evidence type="ECO:0000313" key="7">
    <source>
        <dbReference type="EMBL" id="QDP19822.1"/>
    </source>
</evidence>
<feature type="domain" description="CusB-like beta-barrel" evidence="4">
    <location>
        <begin position="240"/>
        <end position="311"/>
    </location>
</feature>
<feature type="domain" description="YknX-like C-terminal permuted SH3-like" evidence="6">
    <location>
        <begin position="319"/>
        <end position="384"/>
    </location>
</feature>
<sequence>MNRETTFDSSDTLIVVDRSRRRRTIIIGAVAAVIILAAAFFLMRGGGDEPAGAGAAGAGQGQVPSVTVVIPGRQSVDRAIAATGTLAARVDMPVGVAGEGGQVARVLVQPGQWVKAGQTLAVIERSVQSQQAQQLAAQVEVARADARLAQNEYERSEALVGRGFVSKADLDRKRAARDAANARVRVAQASLAETRARIGRLDIRAPAAGLVLERNVEPGQVVSGGSGALFRVARGGEMELRAQLSESDLSVINVGSPATVTPVGSTVTTSGAVWQISPVINQQNRQGIARVAVPYNQSLRPGGFASVTIVAGSQQAPLLPESAVLSDDKGNYVYVVGKDNKVERRPVKTGTVTAQGIAIAEGLQGNEMVVLRAGGFLNPGDKVRPQRQQQ</sequence>
<dbReference type="NCBIfam" id="TIGR01730">
    <property type="entry name" value="RND_mfp"/>
    <property type="match status" value="1"/>
</dbReference>
<dbReference type="AlphaFoldDB" id="A0A516ISD0"/>
<dbReference type="OrthoDB" id="7422354at2"/>
<gene>
    <name evidence="7" type="ORF">FMM02_07550</name>
</gene>
<evidence type="ECO:0000256" key="1">
    <source>
        <dbReference type="ARBA" id="ARBA00009477"/>
    </source>
</evidence>
<dbReference type="Gene3D" id="2.40.50.100">
    <property type="match status" value="1"/>
</dbReference>
<dbReference type="Proteomes" id="UP000321857">
    <property type="component" value="Chromosome"/>
</dbReference>
<dbReference type="PANTHER" id="PTHR30469">
    <property type="entry name" value="MULTIDRUG RESISTANCE PROTEIN MDTA"/>
    <property type="match status" value="1"/>
</dbReference>
<dbReference type="SUPFAM" id="SSF111369">
    <property type="entry name" value="HlyD-like secretion proteins"/>
    <property type="match status" value="1"/>
</dbReference>
<keyword evidence="2" id="KW-0175">Coiled coil</keyword>
<dbReference type="Gene3D" id="2.40.420.20">
    <property type="match status" value="1"/>
</dbReference>
<dbReference type="GO" id="GO:1990281">
    <property type="term" value="C:efflux pump complex"/>
    <property type="evidence" value="ECO:0007669"/>
    <property type="project" value="TreeGrafter"/>
</dbReference>
<dbReference type="RefSeq" id="WP_147494271.1">
    <property type="nucleotide sequence ID" value="NZ_CP041659.1"/>
</dbReference>
<accession>A0A516ISD0</accession>
<organism evidence="7 8">
    <name type="scientific">Sphingomonas xanthus</name>
    <dbReference type="NCBI Taxonomy" id="2594473"/>
    <lineage>
        <taxon>Bacteria</taxon>
        <taxon>Pseudomonadati</taxon>
        <taxon>Pseudomonadota</taxon>
        <taxon>Alphaproteobacteria</taxon>
        <taxon>Sphingomonadales</taxon>
        <taxon>Sphingomonadaceae</taxon>
        <taxon>Sphingomonas</taxon>
    </lineage>
</organism>
<dbReference type="GO" id="GO:0015562">
    <property type="term" value="F:efflux transmembrane transporter activity"/>
    <property type="evidence" value="ECO:0007669"/>
    <property type="project" value="TreeGrafter"/>
</dbReference>
<dbReference type="Gene3D" id="1.10.287.470">
    <property type="entry name" value="Helix hairpin bin"/>
    <property type="match status" value="1"/>
</dbReference>
<feature type="coiled-coil region" evidence="2">
    <location>
        <begin position="132"/>
        <end position="159"/>
    </location>
</feature>
<name>A0A516ISD0_9SPHN</name>
<dbReference type="Pfam" id="PF25973">
    <property type="entry name" value="BSH_CzcB"/>
    <property type="match status" value="1"/>
</dbReference>
<evidence type="ECO:0000259" key="6">
    <source>
        <dbReference type="Pfam" id="PF25989"/>
    </source>
</evidence>
<reference evidence="7 8" key="1">
    <citation type="submission" date="2019-07" db="EMBL/GenBank/DDBJ databases">
        <title>Sphingomonas AE3 Genome sequencing and assembly.</title>
        <authorList>
            <person name="Kim H."/>
        </authorList>
    </citation>
    <scope>NUCLEOTIDE SEQUENCE [LARGE SCALE GENOMIC DNA]</scope>
    <source>
        <strain evidence="7 8">AE3</strain>
    </source>
</reference>
<feature type="domain" description="CzcB-like barrel-sandwich hybrid" evidence="5">
    <location>
        <begin position="100"/>
        <end position="233"/>
    </location>
</feature>
<evidence type="ECO:0000259" key="4">
    <source>
        <dbReference type="Pfam" id="PF25954"/>
    </source>
</evidence>
<evidence type="ECO:0000256" key="3">
    <source>
        <dbReference type="SAM" id="Phobius"/>
    </source>
</evidence>
<evidence type="ECO:0000256" key="2">
    <source>
        <dbReference type="SAM" id="Coils"/>
    </source>
</evidence>
<dbReference type="Pfam" id="PF25954">
    <property type="entry name" value="Beta-barrel_RND_2"/>
    <property type="match status" value="1"/>
</dbReference>
<dbReference type="InterPro" id="IPR058637">
    <property type="entry name" value="YknX-like_C"/>
</dbReference>
<evidence type="ECO:0000259" key="5">
    <source>
        <dbReference type="Pfam" id="PF25973"/>
    </source>
</evidence>
<dbReference type="Pfam" id="PF25989">
    <property type="entry name" value="YknX_C"/>
    <property type="match status" value="1"/>
</dbReference>
<dbReference type="InterPro" id="IPR006143">
    <property type="entry name" value="RND_pump_MFP"/>
</dbReference>
<dbReference type="InterPro" id="IPR058792">
    <property type="entry name" value="Beta-barrel_RND_2"/>
</dbReference>
<protein>
    <submittedName>
        <fullName evidence="7">Efflux RND transporter periplasmic adaptor subunit</fullName>
    </submittedName>
</protein>
<dbReference type="EMBL" id="CP041659">
    <property type="protein sequence ID" value="QDP19822.1"/>
    <property type="molecule type" value="Genomic_DNA"/>
</dbReference>
<dbReference type="KEGG" id="sxa:FMM02_07550"/>
<keyword evidence="8" id="KW-1185">Reference proteome</keyword>
<proteinExistence type="inferred from homology"/>
<feature type="transmembrane region" description="Helical" evidence="3">
    <location>
        <begin position="25"/>
        <end position="43"/>
    </location>
</feature>
<comment type="similarity">
    <text evidence="1">Belongs to the membrane fusion protein (MFP) (TC 8.A.1) family.</text>
</comment>
<keyword evidence="3" id="KW-1133">Transmembrane helix</keyword>
<evidence type="ECO:0000313" key="8">
    <source>
        <dbReference type="Proteomes" id="UP000321857"/>
    </source>
</evidence>
<dbReference type="PANTHER" id="PTHR30469:SF15">
    <property type="entry name" value="HLYD FAMILY OF SECRETION PROTEINS"/>
    <property type="match status" value="1"/>
</dbReference>